<feature type="region of interest" description="Disordered" evidence="1">
    <location>
        <begin position="1"/>
        <end position="77"/>
    </location>
</feature>
<feature type="compositionally biased region" description="Basic residues" evidence="1">
    <location>
        <begin position="60"/>
        <end position="69"/>
    </location>
</feature>
<name>A0A6J4T5W5_9SPHN</name>
<evidence type="ECO:0000313" key="2">
    <source>
        <dbReference type="EMBL" id="CAA9513992.1"/>
    </source>
</evidence>
<reference evidence="2" key="1">
    <citation type="submission" date="2020-02" db="EMBL/GenBank/DDBJ databases">
        <authorList>
            <person name="Meier V. D."/>
        </authorList>
    </citation>
    <scope>NUCLEOTIDE SEQUENCE</scope>
    <source>
        <strain evidence="2">AVDCRST_MAG39</strain>
    </source>
</reference>
<feature type="non-terminal residue" evidence="2">
    <location>
        <position position="1"/>
    </location>
</feature>
<gene>
    <name evidence="2" type="ORF">AVDCRST_MAG39-2239</name>
</gene>
<dbReference type="EMBL" id="CADCVW010000090">
    <property type="protein sequence ID" value="CAA9513992.1"/>
    <property type="molecule type" value="Genomic_DNA"/>
</dbReference>
<accession>A0A6J4T5W5</accession>
<protein>
    <submittedName>
        <fullName evidence="2">Uncharacterized protein</fullName>
    </submittedName>
</protein>
<dbReference type="AlphaFoldDB" id="A0A6J4T5W5"/>
<proteinExistence type="predicted"/>
<sequence>ERKQRHQRADLLGAAEDAGRHVGDEVRHARPESAHDNGRGTPRQLVDRDLGGEQPAGPVKRSRGAHRASPRLVGGAL</sequence>
<feature type="non-terminal residue" evidence="2">
    <location>
        <position position="77"/>
    </location>
</feature>
<feature type="compositionally biased region" description="Basic and acidic residues" evidence="1">
    <location>
        <begin position="17"/>
        <end position="38"/>
    </location>
</feature>
<evidence type="ECO:0000256" key="1">
    <source>
        <dbReference type="SAM" id="MobiDB-lite"/>
    </source>
</evidence>
<organism evidence="2">
    <name type="scientific">uncultured Sphingomonadaceae bacterium</name>
    <dbReference type="NCBI Taxonomy" id="169976"/>
    <lineage>
        <taxon>Bacteria</taxon>
        <taxon>Pseudomonadati</taxon>
        <taxon>Pseudomonadota</taxon>
        <taxon>Alphaproteobacteria</taxon>
        <taxon>Sphingomonadales</taxon>
        <taxon>Sphingomonadaceae</taxon>
        <taxon>environmental samples</taxon>
    </lineage>
</organism>